<dbReference type="PROSITE" id="PS50830">
    <property type="entry name" value="TNASE_3"/>
    <property type="match status" value="1"/>
</dbReference>
<protein>
    <submittedName>
        <fullName evidence="6">Chromosome partitioning protein ParB</fullName>
    </submittedName>
</protein>
<comment type="caution">
    <text evidence="6">The sequence shown here is derived from an EMBL/GenBank/DDBJ whole genome shotgun (WGS) entry which is preliminary data.</text>
</comment>
<evidence type="ECO:0000256" key="3">
    <source>
        <dbReference type="ARBA" id="ARBA00022801"/>
    </source>
</evidence>
<evidence type="ECO:0000259" key="5">
    <source>
        <dbReference type="PROSITE" id="PS50830"/>
    </source>
</evidence>
<dbReference type="PANTHER" id="PTHR12302:SF3">
    <property type="entry name" value="SERINE_THREONINE-PROTEIN KINASE 31"/>
    <property type="match status" value="1"/>
</dbReference>
<dbReference type="GO" id="GO:0003676">
    <property type="term" value="F:nucleic acid binding"/>
    <property type="evidence" value="ECO:0007669"/>
    <property type="project" value="InterPro"/>
</dbReference>
<evidence type="ECO:0000256" key="1">
    <source>
        <dbReference type="ARBA" id="ARBA00022722"/>
    </source>
</evidence>
<reference evidence="6 7" key="1">
    <citation type="journal article" date="2018" name="Nat. Biotechnol.">
        <title>A standardized bacterial taxonomy based on genome phylogeny substantially revises the tree of life.</title>
        <authorList>
            <person name="Parks D.H."/>
            <person name="Chuvochina M."/>
            <person name="Waite D.W."/>
            <person name="Rinke C."/>
            <person name="Skarshewski A."/>
            <person name="Chaumeil P.A."/>
            <person name="Hugenholtz P."/>
        </authorList>
    </citation>
    <scope>NUCLEOTIDE SEQUENCE [LARGE SCALE GENOMIC DNA]</scope>
    <source>
        <strain evidence="6">UBA10707</strain>
    </source>
</reference>
<sequence>MRSYFIRIGSALLFVGVLVGAMWYRVNNAAPLAKAVVERVIDGDTIDVLIDQQRMRIRLEGIDAPELSQGNGPLAKQFLASYIQGYSVDIKLGDNDAHGRTLGEVYMVAIDIDTKQQSLLSVNELLVQSGHAWAYRYGDHVDKSKYGALETRARSEKRGLWVHAAAIAPWQWRQSHEKQ</sequence>
<dbReference type="GO" id="GO:0004519">
    <property type="term" value="F:endonuclease activity"/>
    <property type="evidence" value="ECO:0007669"/>
    <property type="project" value="UniProtKB-KW"/>
</dbReference>
<feature type="transmembrane region" description="Helical" evidence="4">
    <location>
        <begin position="6"/>
        <end position="24"/>
    </location>
</feature>
<proteinExistence type="predicted"/>
<dbReference type="SUPFAM" id="SSF50199">
    <property type="entry name" value="Staphylococcal nuclease"/>
    <property type="match status" value="1"/>
</dbReference>
<keyword evidence="1" id="KW-0540">Nuclease</keyword>
<dbReference type="AlphaFoldDB" id="A0A356LMA4"/>
<feature type="domain" description="TNase-like" evidence="5">
    <location>
        <begin position="31"/>
        <end position="163"/>
    </location>
</feature>
<dbReference type="InterPro" id="IPR016071">
    <property type="entry name" value="Staphylococal_nuclease_OB-fold"/>
</dbReference>
<dbReference type="EMBL" id="DOEK01000047">
    <property type="protein sequence ID" value="HBP32127.1"/>
    <property type="molecule type" value="Genomic_DNA"/>
</dbReference>
<evidence type="ECO:0000256" key="2">
    <source>
        <dbReference type="ARBA" id="ARBA00022759"/>
    </source>
</evidence>
<accession>A0A356LMA4</accession>
<dbReference type="InterPro" id="IPR002071">
    <property type="entry name" value="Thermonucl_AS"/>
</dbReference>
<keyword evidence="2" id="KW-0255">Endonuclease</keyword>
<dbReference type="Pfam" id="PF00565">
    <property type="entry name" value="SNase"/>
    <property type="match status" value="1"/>
</dbReference>
<dbReference type="PROSITE" id="PS01123">
    <property type="entry name" value="TNASE_1"/>
    <property type="match status" value="1"/>
</dbReference>
<dbReference type="SMART" id="SM00318">
    <property type="entry name" value="SNc"/>
    <property type="match status" value="1"/>
</dbReference>
<gene>
    <name evidence="6" type="ORF">DD666_22295</name>
</gene>
<organism evidence="6 7">
    <name type="scientific">Advenella kashmirensis</name>
    <dbReference type="NCBI Taxonomy" id="310575"/>
    <lineage>
        <taxon>Bacteria</taxon>
        <taxon>Pseudomonadati</taxon>
        <taxon>Pseudomonadota</taxon>
        <taxon>Betaproteobacteria</taxon>
        <taxon>Burkholderiales</taxon>
        <taxon>Alcaligenaceae</taxon>
    </lineage>
</organism>
<dbReference type="InterPro" id="IPR035437">
    <property type="entry name" value="SNase_OB-fold_sf"/>
</dbReference>
<dbReference type="Proteomes" id="UP000264036">
    <property type="component" value="Unassembled WGS sequence"/>
</dbReference>
<evidence type="ECO:0000313" key="6">
    <source>
        <dbReference type="EMBL" id="HBP32127.1"/>
    </source>
</evidence>
<keyword evidence="4" id="KW-0812">Transmembrane</keyword>
<name>A0A356LMA4_9BURK</name>
<dbReference type="PANTHER" id="PTHR12302">
    <property type="entry name" value="EBNA2 BINDING PROTEIN P100"/>
    <property type="match status" value="1"/>
</dbReference>
<dbReference type="GO" id="GO:0016787">
    <property type="term" value="F:hydrolase activity"/>
    <property type="evidence" value="ECO:0007669"/>
    <property type="project" value="UniProtKB-KW"/>
</dbReference>
<keyword evidence="4" id="KW-1133">Transmembrane helix</keyword>
<dbReference type="GO" id="GO:0005737">
    <property type="term" value="C:cytoplasm"/>
    <property type="evidence" value="ECO:0007669"/>
    <property type="project" value="TreeGrafter"/>
</dbReference>
<keyword evidence="3" id="KW-0378">Hydrolase</keyword>
<evidence type="ECO:0000313" key="7">
    <source>
        <dbReference type="Proteomes" id="UP000264036"/>
    </source>
</evidence>
<dbReference type="Gene3D" id="2.40.50.90">
    <property type="match status" value="1"/>
</dbReference>
<keyword evidence="4" id="KW-0472">Membrane</keyword>
<evidence type="ECO:0000256" key="4">
    <source>
        <dbReference type="SAM" id="Phobius"/>
    </source>
</evidence>